<proteinExistence type="inferred from homology"/>
<dbReference type="EMBL" id="KV875105">
    <property type="protein sequence ID" value="OIW23736.1"/>
    <property type="molecule type" value="Genomic_DNA"/>
</dbReference>
<dbReference type="Gene3D" id="1.10.4160.10">
    <property type="entry name" value="Hydantoin permease"/>
    <property type="match status" value="1"/>
</dbReference>
<protein>
    <submittedName>
        <fullName evidence="7">NCS1 family nucleobase:cation symporter-1</fullName>
    </submittedName>
</protein>
<dbReference type="Proteomes" id="UP000182658">
    <property type="component" value="Unassembled WGS sequence"/>
</dbReference>
<dbReference type="GO" id="GO:0015205">
    <property type="term" value="F:nucleobase transmembrane transporter activity"/>
    <property type="evidence" value="ECO:0007669"/>
    <property type="project" value="TreeGrafter"/>
</dbReference>
<evidence type="ECO:0000313" key="8">
    <source>
        <dbReference type="Proteomes" id="UP000182658"/>
    </source>
</evidence>
<dbReference type="CDD" id="cd11482">
    <property type="entry name" value="SLC-NCS1sbd_NRT1-like"/>
    <property type="match status" value="1"/>
</dbReference>
<dbReference type="Pfam" id="PF02133">
    <property type="entry name" value="Transp_cyt_pur"/>
    <property type="match status" value="1"/>
</dbReference>
<sequence length="542" mass="59001">MGLDWPVIKKRLEVPKDENSNYENTTWCNRDLIPIPPDRRTYGIWSYFGYWTVSGSCISAWSTGSTLLSYGLSPQQAIGTVAIGGILAGFLAVACGWLGEVHHIGFTVSSRSAWGMRGAFFPVILRIFVACMWFGMQAFWGGQATRVMFGAMIPGLAHMKNHFAKGAHLETKDFIGLVIWMAAFIPGILIKPEKLQKPFVLCFVLFAGSCFGCLAWSVSQAGGVGSMFHEPGTADNIGWSFMFGITAILGSWGAGTLGQSDWTRYADRRFAPTLSQMLAAPLTITVTATIGIIVTSASHDILGGDLVWNPIYLLADIQEYYKSSSGARAGVFFGALGCVASQFSISVVLNSVSTGMDMAGLSPKYINIVRGSYIMACIGIAVQPWQLITTATKFLSVLSGFGVFMAPATGVMLADYHVLRKHKLRISELYIGDSSSHYWFNNGFNWRAFVAFFAGVWPLLPGLAASVNAYTGPNWTNWTRLYNLTFLVGLAISFVVFLVLNYFSPVSGLGVDLPFLSETESLNGQPLSTENSQQVVITDDKV</sequence>
<dbReference type="OrthoDB" id="2018619at2759"/>
<feature type="transmembrane region" description="Helical" evidence="6">
    <location>
        <begin position="119"/>
        <end position="140"/>
    </location>
</feature>
<feature type="transmembrane region" description="Helical" evidence="6">
    <location>
        <begin position="199"/>
        <end position="217"/>
    </location>
</feature>
<evidence type="ECO:0000313" key="7">
    <source>
        <dbReference type="EMBL" id="OIW23736.1"/>
    </source>
</evidence>
<keyword evidence="3 6" id="KW-0812">Transmembrane</keyword>
<keyword evidence="5 6" id="KW-0472">Membrane</keyword>
<name>A0A1J7J1K5_9PEZI</name>
<evidence type="ECO:0000256" key="5">
    <source>
        <dbReference type="ARBA" id="ARBA00023136"/>
    </source>
</evidence>
<feature type="transmembrane region" description="Helical" evidence="6">
    <location>
        <begin position="484"/>
        <end position="503"/>
    </location>
</feature>
<dbReference type="GO" id="GO:0005886">
    <property type="term" value="C:plasma membrane"/>
    <property type="evidence" value="ECO:0007669"/>
    <property type="project" value="TreeGrafter"/>
</dbReference>
<dbReference type="PANTHER" id="PTHR30618:SF15">
    <property type="entry name" value="NICOTINAMIDE RIBOSIDE TRANSPORTER 1-RELATED"/>
    <property type="match status" value="1"/>
</dbReference>
<evidence type="ECO:0000256" key="2">
    <source>
        <dbReference type="ARBA" id="ARBA00008974"/>
    </source>
</evidence>
<feature type="transmembrane region" description="Helical" evidence="6">
    <location>
        <begin position="365"/>
        <end position="388"/>
    </location>
</feature>
<keyword evidence="8" id="KW-1185">Reference proteome</keyword>
<dbReference type="FunCoup" id="A0A1J7J1K5">
    <property type="interactions" value="38"/>
</dbReference>
<evidence type="ECO:0000256" key="4">
    <source>
        <dbReference type="ARBA" id="ARBA00022989"/>
    </source>
</evidence>
<dbReference type="AlphaFoldDB" id="A0A1J7J1K5"/>
<dbReference type="PANTHER" id="PTHR30618">
    <property type="entry name" value="NCS1 FAMILY PURINE/PYRIMIDINE TRANSPORTER"/>
    <property type="match status" value="1"/>
</dbReference>
<feature type="transmembrane region" description="Helical" evidence="6">
    <location>
        <begin position="237"/>
        <end position="257"/>
    </location>
</feature>
<comment type="subcellular location">
    <subcellularLocation>
        <location evidence="1">Membrane</location>
        <topology evidence="1">Multi-pass membrane protein</topology>
    </subcellularLocation>
</comment>
<feature type="transmembrane region" description="Helical" evidence="6">
    <location>
        <begin position="444"/>
        <end position="464"/>
    </location>
</feature>
<feature type="transmembrane region" description="Helical" evidence="6">
    <location>
        <begin position="77"/>
        <end position="98"/>
    </location>
</feature>
<feature type="transmembrane region" description="Helical" evidence="6">
    <location>
        <begin position="278"/>
        <end position="298"/>
    </location>
</feature>
<evidence type="ECO:0000256" key="6">
    <source>
        <dbReference type="SAM" id="Phobius"/>
    </source>
</evidence>
<dbReference type="InParanoid" id="A0A1J7J1K5"/>
<dbReference type="InterPro" id="IPR001248">
    <property type="entry name" value="Pur-cyt_permease"/>
</dbReference>
<accession>A0A1J7J1K5</accession>
<keyword evidence="4 6" id="KW-1133">Transmembrane helix</keyword>
<evidence type="ECO:0000256" key="3">
    <source>
        <dbReference type="ARBA" id="ARBA00022692"/>
    </source>
</evidence>
<reference evidence="7 8" key="1">
    <citation type="submission" date="2016-10" db="EMBL/GenBank/DDBJ databases">
        <title>Draft genome sequence of Coniochaeta ligniaria NRRL30616, a lignocellulolytic fungus for bioabatement of inhibitors in plant biomass hydrolysates.</title>
        <authorList>
            <consortium name="DOE Joint Genome Institute"/>
            <person name="Jimenez D.J."/>
            <person name="Hector R.E."/>
            <person name="Riley R."/>
            <person name="Sun H."/>
            <person name="Grigoriev I.V."/>
            <person name="Van Elsas J.D."/>
            <person name="Nichols N.N."/>
        </authorList>
    </citation>
    <scope>NUCLEOTIDE SEQUENCE [LARGE SCALE GENOMIC DNA]</scope>
    <source>
        <strain evidence="7 8">NRRL 30616</strain>
    </source>
</reference>
<comment type="similarity">
    <text evidence="2">Belongs to the purine-cytosine permease (2.A.39) family.</text>
</comment>
<dbReference type="InterPro" id="IPR045225">
    <property type="entry name" value="Uracil/uridine/allantoin_perm"/>
</dbReference>
<gene>
    <name evidence="7" type="ORF">CONLIGDRAFT_604563</name>
</gene>
<feature type="transmembrane region" description="Helical" evidence="6">
    <location>
        <begin position="48"/>
        <end position="71"/>
    </location>
</feature>
<evidence type="ECO:0000256" key="1">
    <source>
        <dbReference type="ARBA" id="ARBA00004141"/>
    </source>
</evidence>
<feature type="transmembrane region" description="Helical" evidence="6">
    <location>
        <begin position="331"/>
        <end position="353"/>
    </location>
</feature>
<feature type="transmembrane region" description="Helical" evidence="6">
    <location>
        <begin position="394"/>
        <end position="416"/>
    </location>
</feature>
<organism evidence="7 8">
    <name type="scientific">Coniochaeta ligniaria NRRL 30616</name>
    <dbReference type="NCBI Taxonomy" id="1408157"/>
    <lineage>
        <taxon>Eukaryota</taxon>
        <taxon>Fungi</taxon>
        <taxon>Dikarya</taxon>
        <taxon>Ascomycota</taxon>
        <taxon>Pezizomycotina</taxon>
        <taxon>Sordariomycetes</taxon>
        <taxon>Sordariomycetidae</taxon>
        <taxon>Coniochaetales</taxon>
        <taxon>Coniochaetaceae</taxon>
        <taxon>Coniochaeta</taxon>
    </lineage>
</organism>
<feature type="transmembrane region" description="Helical" evidence="6">
    <location>
        <begin position="174"/>
        <end position="190"/>
    </location>
</feature>